<dbReference type="PANTHER" id="PTHR36113">
    <property type="entry name" value="LYASE, PUTATIVE-RELATED-RELATED"/>
    <property type="match status" value="1"/>
</dbReference>
<dbReference type="EMBL" id="FRAM01000005">
    <property type="protein sequence ID" value="SHK70431.1"/>
    <property type="molecule type" value="Genomic_DNA"/>
</dbReference>
<dbReference type="CDD" id="cd06587">
    <property type="entry name" value="VOC"/>
    <property type="match status" value="1"/>
</dbReference>
<gene>
    <name evidence="2" type="ORF">SAMN05444371_3393</name>
</gene>
<dbReference type="AlphaFoldDB" id="A0A1M6UMN0"/>
<dbReference type="SUPFAM" id="SSF54593">
    <property type="entry name" value="Glyoxalase/Bleomycin resistance protein/Dihydroxybiphenyl dioxygenase"/>
    <property type="match status" value="1"/>
</dbReference>
<protein>
    <submittedName>
        <fullName evidence="2">Glyoxalase/Bleomycin resistance protein/Dioxygenase superfamily protein</fullName>
    </submittedName>
</protein>
<dbReference type="InterPro" id="IPR004360">
    <property type="entry name" value="Glyas_Fos-R_dOase_dom"/>
</dbReference>
<keyword evidence="2" id="KW-0223">Dioxygenase</keyword>
<dbReference type="STRING" id="216903.SAMN05444371_3393"/>
<name>A0A1M6UMN0_9FLAO</name>
<accession>A0A1M6UMN0</accession>
<dbReference type="InterPro" id="IPR029068">
    <property type="entry name" value="Glyas_Bleomycin-R_OHBP_Dase"/>
</dbReference>
<dbReference type="PANTHER" id="PTHR36113:SF3">
    <property type="entry name" value="SLL5075 PROTEIN"/>
    <property type="match status" value="1"/>
</dbReference>
<proteinExistence type="predicted"/>
<feature type="domain" description="Glyoxalase/fosfomycin resistance/dioxygenase" evidence="1">
    <location>
        <begin position="3"/>
        <end position="113"/>
    </location>
</feature>
<evidence type="ECO:0000259" key="1">
    <source>
        <dbReference type="Pfam" id="PF00903"/>
    </source>
</evidence>
<organism evidence="2 3">
    <name type="scientific">Epilithonimonas mollis</name>
    <dbReference type="NCBI Taxonomy" id="216903"/>
    <lineage>
        <taxon>Bacteria</taxon>
        <taxon>Pseudomonadati</taxon>
        <taxon>Bacteroidota</taxon>
        <taxon>Flavobacteriia</taxon>
        <taxon>Flavobacteriales</taxon>
        <taxon>Weeksellaceae</taxon>
        <taxon>Chryseobacterium group</taxon>
        <taxon>Epilithonimonas</taxon>
    </lineage>
</organism>
<dbReference type="GO" id="GO:0051213">
    <property type="term" value="F:dioxygenase activity"/>
    <property type="evidence" value="ECO:0007669"/>
    <property type="project" value="UniProtKB-KW"/>
</dbReference>
<dbReference type="InterPro" id="IPR051332">
    <property type="entry name" value="Fosfomycin_Res_Enzymes"/>
</dbReference>
<reference evidence="3" key="1">
    <citation type="submission" date="2016-11" db="EMBL/GenBank/DDBJ databases">
        <authorList>
            <person name="Varghese N."/>
            <person name="Submissions S."/>
        </authorList>
    </citation>
    <scope>NUCLEOTIDE SEQUENCE [LARGE SCALE GENOMIC DNA]</scope>
    <source>
        <strain evidence="3">DSM 18016</strain>
    </source>
</reference>
<dbReference type="Proteomes" id="UP000184498">
    <property type="component" value="Unassembled WGS sequence"/>
</dbReference>
<evidence type="ECO:0000313" key="3">
    <source>
        <dbReference type="Proteomes" id="UP000184498"/>
    </source>
</evidence>
<sequence>MNLNHINIVVQDVNKAVNLFINHLGFSLIVNRNSKMAVLEKDHNFALVVWGQELNHKENMPEYPENFHIGFYQKDEQAVWNIYEKLKTEADLQFESEPKKIRNTFGFYFFFEKLMIEISLNPFKDTVT</sequence>
<evidence type="ECO:0000313" key="2">
    <source>
        <dbReference type="EMBL" id="SHK70431.1"/>
    </source>
</evidence>
<dbReference type="OrthoDB" id="1270449at2"/>
<dbReference type="Pfam" id="PF00903">
    <property type="entry name" value="Glyoxalase"/>
    <property type="match status" value="1"/>
</dbReference>
<keyword evidence="3" id="KW-1185">Reference proteome</keyword>
<dbReference type="Gene3D" id="3.10.180.10">
    <property type="entry name" value="2,3-Dihydroxybiphenyl 1,2-Dioxygenase, domain 1"/>
    <property type="match status" value="1"/>
</dbReference>
<dbReference type="RefSeq" id="WP_073000356.1">
    <property type="nucleotide sequence ID" value="NZ_FRAM01000005.1"/>
</dbReference>
<keyword evidence="2" id="KW-0560">Oxidoreductase</keyword>